<dbReference type="SUPFAM" id="SSF51182">
    <property type="entry name" value="RmlC-like cupins"/>
    <property type="match status" value="1"/>
</dbReference>
<dbReference type="InterPro" id="IPR013096">
    <property type="entry name" value="Cupin_2"/>
</dbReference>
<dbReference type="Proteomes" id="UP000664628">
    <property type="component" value="Unassembled WGS sequence"/>
</dbReference>
<feature type="chain" id="PRO_5047251027" evidence="1">
    <location>
        <begin position="26"/>
        <end position="186"/>
    </location>
</feature>
<sequence>MKRRQFLTASIASTALGTAVTNSLAGQPTTPPPTGFIVKAGEARFGQHTPFKGINPNDLKLSAKDTNGALAMFEYTGNEKTGPSLHVHLDQDETFYVIEGTYRFQVGTETLLARPGDTIFGPRNVPHTWIQLSDTGKLVYSVQPAGKLEAFFTLMSQMTSPPTAQESETIHRAHGMKVLGPPLSLK</sequence>
<dbReference type="Pfam" id="PF07883">
    <property type="entry name" value="Cupin_2"/>
    <property type="match status" value="1"/>
</dbReference>
<dbReference type="PANTHER" id="PTHR36440:SF1">
    <property type="entry name" value="PUTATIVE (AFU_ORTHOLOGUE AFUA_8G07350)-RELATED"/>
    <property type="match status" value="1"/>
</dbReference>
<keyword evidence="4" id="KW-1185">Reference proteome</keyword>
<organism evidence="3 4">
    <name type="scientific">Fibrella forsythiae</name>
    <dbReference type="NCBI Taxonomy" id="2817061"/>
    <lineage>
        <taxon>Bacteria</taxon>
        <taxon>Pseudomonadati</taxon>
        <taxon>Bacteroidota</taxon>
        <taxon>Cytophagia</taxon>
        <taxon>Cytophagales</taxon>
        <taxon>Spirosomataceae</taxon>
        <taxon>Fibrella</taxon>
    </lineage>
</organism>
<dbReference type="PANTHER" id="PTHR36440">
    <property type="entry name" value="PUTATIVE (AFU_ORTHOLOGUE AFUA_8G07350)-RELATED"/>
    <property type="match status" value="1"/>
</dbReference>
<protein>
    <submittedName>
        <fullName evidence="3">Cupin domain-containing protein</fullName>
    </submittedName>
</protein>
<dbReference type="EMBL" id="JAFMYW010000008">
    <property type="protein sequence ID" value="MBO0951483.1"/>
    <property type="molecule type" value="Genomic_DNA"/>
</dbReference>
<dbReference type="InterPro" id="IPR014710">
    <property type="entry name" value="RmlC-like_jellyroll"/>
</dbReference>
<evidence type="ECO:0000256" key="1">
    <source>
        <dbReference type="SAM" id="SignalP"/>
    </source>
</evidence>
<dbReference type="Gene3D" id="2.60.120.10">
    <property type="entry name" value="Jelly Rolls"/>
    <property type="match status" value="1"/>
</dbReference>
<evidence type="ECO:0000259" key="2">
    <source>
        <dbReference type="Pfam" id="PF07883"/>
    </source>
</evidence>
<name>A0ABS3JNB9_9BACT</name>
<dbReference type="InterPro" id="IPR011051">
    <property type="entry name" value="RmlC_Cupin_sf"/>
</dbReference>
<reference evidence="3 4" key="1">
    <citation type="submission" date="2021-03" db="EMBL/GenBank/DDBJ databases">
        <title>Fibrella sp. HMF5405 genome sequencing and assembly.</title>
        <authorList>
            <person name="Kang H."/>
            <person name="Kim H."/>
            <person name="Bae S."/>
            <person name="Joh K."/>
        </authorList>
    </citation>
    <scope>NUCLEOTIDE SEQUENCE [LARGE SCALE GENOMIC DNA]</scope>
    <source>
        <strain evidence="3 4">HMF5405</strain>
    </source>
</reference>
<keyword evidence="1" id="KW-0732">Signal</keyword>
<evidence type="ECO:0000313" key="3">
    <source>
        <dbReference type="EMBL" id="MBO0951483.1"/>
    </source>
</evidence>
<dbReference type="RefSeq" id="WP_207331441.1">
    <property type="nucleotide sequence ID" value="NZ_JAFMYW010000008.1"/>
</dbReference>
<accession>A0ABS3JNB9</accession>
<evidence type="ECO:0000313" key="4">
    <source>
        <dbReference type="Proteomes" id="UP000664628"/>
    </source>
</evidence>
<proteinExistence type="predicted"/>
<feature type="signal peptide" evidence="1">
    <location>
        <begin position="1"/>
        <end position="25"/>
    </location>
</feature>
<gene>
    <name evidence="3" type="ORF">J2I46_23065</name>
</gene>
<feature type="domain" description="Cupin type-2" evidence="2">
    <location>
        <begin position="74"/>
        <end position="135"/>
    </location>
</feature>
<comment type="caution">
    <text evidence="3">The sequence shown here is derived from an EMBL/GenBank/DDBJ whole genome shotgun (WGS) entry which is preliminary data.</text>
</comment>
<dbReference type="InterPro" id="IPR053146">
    <property type="entry name" value="QDO-like"/>
</dbReference>